<dbReference type="Pfam" id="PF01244">
    <property type="entry name" value="Peptidase_M19"/>
    <property type="match status" value="1"/>
</dbReference>
<dbReference type="OrthoDB" id="9804920at2"/>
<dbReference type="Proteomes" id="UP000198636">
    <property type="component" value="Unassembled WGS sequence"/>
</dbReference>
<dbReference type="InterPro" id="IPR032466">
    <property type="entry name" value="Metal_Hydrolase"/>
</dbReference>
<dbReference type="PROSITE" id="PS51365">
    <property type="entry name" value="RENAL_DIPEPTIDASE_2"/>
    <property type="match status" value="1"/>
</dbReference>
<dbReference type="CDD" id="cd01301">
    <property type="entry name" value="rDP_like"/>
    <property type="match status" value="1"/>
</dbReference>
<dbReference type="PANTHER" id="PTHR10443:SF12">
    <property type="entry name" value="DIPEPTIDASE"/>
    <property type="match status" value="1"/>
</dbReference>
<protein>
    <submittedName>
        <fullName evidence="1">Membrane dipeptidase</fullName>
    </submittedName>
</protein>
<sequence length="317" mass="35744">MKIIDLHCDTILRLYMDKCKYSLKDNPYHVDISKLLKGNSMAQFFALFVHLEEIKELGYKPYNSTIKLLDLFNQEIEKNSDTIRIAKNYTDLEANLADGKISAFLTIEEGGALEGSIENLKSFYRQGVRLITLTWNFPNEIGYPNYYEEFTNNGLTTFGIEVVEEMNRLGMLIDVSHLSDAGFYDVIKHSNKPIVASHSNARSIKDHSRNLTDDMIKALAEKGGVMGMNFCVDFLSDDNISRVEDIVAHIKHIYNTGGIDVVACGSDFDGIDSELEIKDFGEMDKLVIALAKKGFTEAEIEKICNGNAKRVIKEVLK</sequence>
<dbReference type="STRING" id="1120976.SAMN03080606_03448"/>
<dbReference type="InterPro" id="IPR008257">
    <property type="entry name" value="Pept_M19"/>
</dbReference>
<name>A0A1G5KFJ6_9FIRM</name>
<dbReference type="AlphaFoldDB" id="A0A1G5KFJ6"/>
<accession>A0A1G5KFJ6</accession>
<evidence type="ECO:0000313" key="1">
    <source>
        <dbReference type="EMBL" id="SCY99164.1"/>
    </source>
</evidence>
<gene>
    <name evidence="1" type="ORF">SAMN03080606_03448</name>
</gene>
<proteinExistence type="predicted"/>
<reference evidence="1 2" key="1">
    <citation type="submission" date="2016-10" db="EMBL/GenBank/DDBJ databases">
        <authorList>
            <person name="de Groot N.N."/>
        </authorList>
    </citation>
    <scope>NUCLEOTIDE SEQUENCE [LARGE SCALE GENOMIC DNA]</scope>
    <source>
        <strain evidence="1 2">DSM 18978</strain>
    </source>
</reference>
<dbReference type="RefSeq" id="WP_091545976.1">
    <property type="nucleotide sequence ID" value="NZ_FMUS01000026.1"/>
</dbReference>
<dbReference type="PANTHER" id="PTHR10443">
    <property type="entry name" value="MICROSOMAL DIPEPTIDASE"/>
    <property type="match status" value="1"/>
</dbReference>
<dbReference type="EMBL" id="FMUS01000026">
    <property type="protein sequence ID" value="SCY99164.1"/>
    <property type="molecule type" value="Genomic_DNA"/>
</dbReference>
<organism evidence="1 2">
    <name type="scientific">Alkaliphilus peptidifermentans DSM 18978</name>
    <dbReference type="NCBI Taxonomy" id="1120976"/>
    <lineage>
        <taxon>Bacteria</taxon>
        <taxon>Bacillati</taxon>
        <taxon>Bacillota</taxon>
        <taxon>Clostridia</taxon>
        <taxon>Peptostreptococcales</taxon>
        <taxon>Natronincolaceae</taxon>
        <taxon>Alkaliphilus</taxon>
    </lineage>
</organism>
<evidence type="ECO:0000313" key="2">
    <source>
        <dbReference type="Proteomes" id="UP000198636"/>
    </source>
</evidence>
<keyword evidence="2" id="KW-1185">Reference proteome</keyword>
<dbReference type="Gene3D" id="3.20.20.140">
    <property type="entry name" value="Metal-dependent hydrolases"/>
    <property type="match status" value="1"/>
</dbReference>
<dbReference type="GO" id="GO:0006508">
    <property type="term" value="P:proteolysis"/>
    <property type="evidence" value="ECO:0007669"/>
    <property type="project" value="InterPro"/>
</dbReference>
<dbReference type="SUPFAM" id="SSF51556">
    <property type="entry name" value="Metallo-dependent hydrolases"/>
    <property type="match status" value="1"/>
</dbReference>
<dbReference type="GO" id="GO:0070573">
    <property type="term" value="F:metallodipeptidase activity"/>
    <property type="evidence" value="ECO:0007669"/>
    <property type="project" value="InterPro"/>
</dbReference>